<keyword evidence="2" id="KW-0472">Membrane</keyword>
<feature type="compositionally biased region" description="Polar residues" evidence="1">
    <location>
        <begin position="296"/>
        <end position="336"/>
    </location>
</feature>
<feature type="compositionally biased region" description="Polar residues" evidence="1">
    <location>
        <begin position="204"/>
        <end position="221"/>
    </location>
</feature>
<feature type="compositionally biased region" description="Basic and acidic residues" evidence="1">
    <location>
        <begin position="125"/>
        <end position="137"/>
    </location>
</feature>
<dbReference type="VEuPathDB" id="PlasmoDB:PVPAM_080009300"/>
<accession>A0A565A4F4</accession>
<evidence type="ECO:0000256" key="2">
    <source>
        <dbReference type="SAM" id="Phobius"/>
    </source>
</evidence>
<dbReference type="VEuPathDB" id="PlasmoDB:PVX_006080"/>
<feature type="compositionally biased region" description="Polar residues" evidence="1">
    <location>
        <begin position="234"/>
        <end position="243"/>
    </location>
</feature>
<feature type="region of interest" description="Disordered" evidence="1">
    <location>
        <begin position="98"/>
        <end position="344"/>
    </location>
</feature>
<gene>
    <name evidence="3" type="ORF">PVP01_0001990</name>
</gene>
<reference evidence="3" key="1">
    <citation type="submission" date="2016-07" db="EMBL/GenBank/DDBJ databases">
        <authorList>
            <consortium name="Pathogen Informatics"/>
        </authorList>
    </citation>
    <scope>NUCLEOTIDE SEQUENCE</scope>
</reference>
<dbReference type="Proteomes" id="UP000220605">
    <property type="component" value="Unassembled WGS sequence"/>
</dbReference>
<sequence length="586" mass="64345">MTSWFTRRFTGFFNFYDRYGDAQCMNDYTSYKGDIEREIDKFDKKNYANYYHEWEKLNNYITEKNNKLKECYTKRYITGTLIEDDKIKNFMNRCSSNRRCNNPSRQALRTPSSNPETKRSCKGPNDCKETEKPKEAKPNPNPTAAVVASKPINSSRQNSDDQGQSHAAVPGPRTGSVNLKTETSIDHSVPSVIADTQAPEQRDNTQSGVSGQTETPTQSALDSAVEKENVVDPNLSNASSQGISDGGSPSIGNFPLKVLETNKHQGGPHGSKDLSGTALGEHATPVESVEVKTTRDNNCSKTSCAENPTEGTPSSGENCDGHSTQQVTNSVGTDETSVVPRDSVSVDFTTAGPVDLSIDRSSASKGVTNHVTLGSQNTCDDNSCVVDGQGKAVGDKPTDTETLDIDVAVEGPRSEEDVSLQALQKEKDGPNVQKQGLKEKEHESNLQVKLEIVDHLPPIRASQNQKGSSPSPQGLVVSHETTFLCTSVMPFDTNSHTPIIITGTPIDDDLLKKIKSYIIMILVPLAIFLLLILLIKCTPLGTLFTKKKEKKRKQMNEKLQRVLVEPSNAREERNIQFAYSAFEYSK</sequence>
<dbReference type="EMBL" id="FLZR02000003">
    <property type="protein sequence ID" value="VUZ99484.1"/>
    <property type="molecule type" value="Genomic_DNA"/>
</dbReference>
<keyword evidence="2" id="KW-0812">Transmembrane</keyword>
<dbReference type="VEuPathDB" id="PlasmoDB:PVP01_0001990"/>
<feature type="compositionally biased region" description="Polar residues" evidence="1">
    <location>
        <begin position="151"/>
        <end position="165"/>
    </location>
</feature>
<dbReference type="VEuPathDB" id="PlasmoDB:PVW1_140082400"/>
<evidence type="ECO:0000256" key="1">
    <source>
        <dbReference type="SAM" id="MobiDB-lite"/>
    </source>
</evidence>
<name>A0A565A4F4_PLAVI</name>
<feature type="transmembrane region" description="Helical" evidence="2">
    <location>
        <begin position="517"/>
        <end position="545"/>
    </location>
</feature>
<organism evidence="3">
    <name type="scientific">Plasmodium vivax</name>
    <name type="common">malaria parasite P. vivax</name>
    <dbReference type="NCBI Taxonomy" id="5855"/>
    <lineage>
        <taxon>Eukaryota</taxon>
        <taxon>Sar</taxon>
        <taxon>Alveolata</taxon>
        <taxon>Apicomplexa</taxon>
        <taxon>Aconoidasida</taxon>
        <taxon>Haemosporida</taxon>
        <taxon>Plasmodiidae</taxon>
        <taxon>Plasmodium</taxon>
        <taxon>Plasmodium (Plasmodium)</taxon>
    </lineage>
</organism>
<keyword evidence="2" id="KW-1133">Transmembrane helix</keyword>
<evidence type="ECO:0000313" key="3">
    <source>
        <dbReference type="EMBL" id="VUZ99484.1"/>
    </source>
</evidence>
<dbReference type="AlphaFoldDB" id="A0A565A4F4"/>
<protein>
    <submittedName>
        <fullName evidence="3">VIR protein</fullName>
    </submittedName>
</protein>
<proteinExistence type="predicted"/>